<feature type="transmembrane region" description="Helical" evidence="2">
    <location>
        <begin position="301"/>
        <end position="325"/>
    </location>
</feature>
<dbReference type="AlphaFoldDB" id="A0A147KB21"/>
<proteinExistence type="predicted"/>
<dbReference type="PANTHER" id="PTHR30221">
    <property type="entry name" value="SMALL-CONDUCTANCE MECHANOSENSITIVE CHANNEL"/>
    <property type="match status" value="1"/>
</dbReference>
<dbReference type="PANTHER" id="PTHR30221:SF1">
    <property type="entry name" value="SMALL-CONDUCTANCE MECHANOSENSITIVE CHANNEL"/>
    <property type="match status" value="1"/>
</dbReference>
<dbReference type="PATRIC" id="fig|1150625.3.peg.668"/>
<evidence type="ECO:0000256" key="2">
    <source>
        <dbReference type="SAM" id="Phobius"/>
    </source>
</evidence>
<feature type="transmembrane region" description="Helical" evidence="2">
    <location>
        <begin position="119"/>
        <end position="137"/>
    </location>
</feature>
<dbReference type="STRING" id="1150625.Q75_03190"/>
<dbReference type="Gene3D" id="1.10.287.1260">
    <property type="match status" value="2"/>
</dbReference>
<feature type="transmembrane region" description="Helical" evidence="2">
    <location>
        <begin position="205"/>
        <end position="226"/>
    </location>
</feature>
<dbReference type="RefSeq" id="WP_241494340.1">
    <property type="nucleotide sequence ID" value="NZ_LDYG01000017.1"/>
</dbReference>
<evidence type="ECO:0000313" key="4">
    <source>
        <dbReference type="Proteomes" id="UP000074108"/>
    </source>
</evidence>
<protein>
    <submittedName>
        <fullName evidence="3">Membrane protein</fullName>
    </submittedName>
</protein>
<name>A0A147KB21_9BACI</name>
<feature type="transmembrane region" description="Helical" evidence="2">
    <location>
        <begin position="391"/>
        <end position="413"/>
    </location>
</feature>
<evidence type="ECO:0000256" key="1">
    <source>
        <dbReference type="SAM" id="MobiDB-lite"/>
    </source>
</evidence>
<dbReference type="NCBIfam" id="NF033912">
    <property type="entry name" value="msc"/>
    <property type="match status" value="1"/>
</dbReference>
<dbReference type="Proteomes" id="UP000074108">
    <property type="component" value="Unassembled WGS sequence"/>
</dbReference>
<keyword evidence="2" id="KW-1133">Transmembrane helix</keyword>
<feature type="transmembrane region" description="Helical" evidence="2">
    <location>
        <begin position="457"/>
        <end position="478"/>
    </location>
</feature>
<reference evidence="3 4" key="1">
    <citation type="journal article" date="2016" name="Front. Microbiol.">
        <title>Microevolution Analysis of Bacillus coahuilensis Unveils Differences in Phosphorus Acquisition Strategies and Their Regulation.</title>
        <authorList>
            <person name="Gomez-Lunar Z."/>
            <person name="Hernandez-Gonzalez I."/>
            <person name="Rodriguez-Torres M.D."/>
            <person name="Souza V."/>
            <person name="Olmedo-Alvarez G."/>
        </authorList>
    </citation>
    <scope>NUCLEOTIDE SEQUENCE [LARGE SCALE GENOMIC DNA]</scope>
    <source>
        <strain evidence="4">p1.1.43</strain>
    </source>
</reference>
<keyword evidence="2" id="KW-0812">Transmembrane</keyword>
<feature type="region of interest" description="Disordered" evidence="1">
    <location>
        <begin position="500"/>
        <end position="524"/>
    </location>
</feature>
<feature type="transmembrane region" description="Helical" evidence="2">
    <location>
        <begin position="20"/>
        <end position="36"/>
    </location>
</feature>
<dbReference type="Pfam" id="PF05552">
    <property type="entry name" value="MS_channel_1st_1"/>
    <property type="match status" value="5"/>
</dbReference>
<feature type="transmembrane region" description="Helical" evidence="2">
    <location>
        <begin position="351"/>
        <end position="371"/>
    </location>
</feature>
<evidence type="ECO:0000313" key="3">
    <source>
        <dbReference type="EMBL" id="KUP08081.1"/>
    </source>
</evidence>
<keyword evidence="2" id="KW-0472">Membrane</keyword>
<dbReference type="GO" id="GO:0008381">
    <property type="term" value="F:mechanosensitive monoatomic ion channel activity"/>
    <property type="evidence" value="ECO:0007669"/>
    <property type="project" value="InterPro"/>
</dbReference>
<dbReference type="InterPro" id="IPR008910">
    <property type="entry name" value="MSC_TM_helix"/>
</dbReference>
<dbReference type="InterPro" id="IPR045275">
    <property type="entry name" value="MscS_archaea/bacteria_type"/>
</dbReference>
<comment type="caution">
    <text evidence="3">The sequence shown here is derived from an EMBL/GenBank/DDBJ whole genome shotgun (WGS) entry which is preliminary data.</text>
</comment>
<feature type="transmembrane region" description="Helical" evidence="2">
    <location>
        <begin position="172"/>
        <end position="193"/>
    </location>
</feature>
<dbReference type="EMBL" id="LDYG01000017">
    <property type="protein sequence ID" value="KUP08081.1"/>
    <property type="molecule type" value="Genomic_DNA"/>
</dbReference>
<organism evidence="3 4">
    <name type="scientific">Bacillus coahuilensis p1.1.43</name>
    <dbReference type="NCBI Taxonomy" id="1150625"/>
    <lineage>
        <taxon>Bacteria</taxon>
        <taxon>Bacillati</taxon>
        <taxon>Bacillota</taxon>
        <taxon>Bacilli</taxon>
        <taxon>Bacillales</taxon>
        <taxon>Bacillaceae</taxon>
        <taxon>Bacillus</taxon>
    </lineage>
</organism>
<keyword evidence="4" id="KW-1185">Reference proteome</keyword>
<sequence>MDNYWRFEMADYASRLPELLLAILVLIIGWIVAKIIEKAVFNLLKRTKWDNKLLGQSDPNTKRDRKWSSEKIISKIVYLFVLLFVFIWFFNLLNLTILAGPLAEMLSTILSFVPQLLKAALILLVAWIVAVVLKNIIQRIGKSQRVSQALKKSSFITNDQQLFSIVDQVANVVFYLVLLVFLPGILSALSIEGLSGPFSNMLQDFLAFIPNLLAAFLVVVIGWFIAKLVRDLVTNFLQALGIDQWARKLGLNKLTESNPLSKIVGYIVYILILIPVIITALEQLQLDGITEPAISMLEDVFTMIPNIIMAVILIIAGIYIGRFVARFVSSLLKNVGVDSFIHQLNIRTNRFSLSSLIGTLTQILIVFLFTVEALQLVELEFLVTIATGVLAYVPNVIAAVLIVGAAIIIGGFVERIVSSILTGDLQILGVISKYAIIALSVFMALDQLQVAQSIVQLAFMLILGGVALAFGLAFGLGGRDFAAKYLIKLDKRIEKTSVTKQTPSTFTQEDDDNHQDGFTPPPTI</sequence>
<feature type="transmembrane region" description="Helical" evidence="2">
    <location>
        <begin position="263"/>
        <end position="281"/>
    </location>
</feature>
<accession>A0A147KB21</accession>
<feature type="transmembrane region" description="Helical" evidence="2">
    <location>
        <begin position="425"/>
        <end position="445"/>
    </location>
</feature>
<gene>
    <name evidence="3" type="ORF">Q75_03190</name>
</gene>
<feature type="transmembrane region" description="Helical" evidence="2">
    <location>
        <begin position="76"/>
        <end position="99"/>
    </location>
</feature>